<dbReference type="Gene3D" id="1.10.10.1250">
    <property type="entry name" value="RNA polymerase, subunit delta, N-terminal domain"/>
    <property type="match status" value="1"/>
</dbReference>
<evidence type="ECO:0000256" key="3">
    <source>
        <dbReference type="ARBA" id="ARBA00022679"/>
    </source>
</evidence>
<comment type="similarity">
    <text evidence="1">Belongs to the RpoE family.</text>
</comment>
<name>A0A084EZQ7_9BACT</name>
<reference evidence="9 10" key="1">
    <citation type="submission" date="2014-02" db="EMBL/GenBank/DDBJ databases">
        <title>Genome sequence of Ureaplasma diversum strain 246.</title>
        <authorList>
            <person name="Sirand-Pugnet P."/>
            <person name="Breton M."/>
            <person name="Dordet-Frisoni E."/>
            <person name="Baranowski E."/>
            <person name="Barre A."/>
            <person name="Couture C."/>
            <person name="Dupuy V."/>
            <person name="Gaurivaud P."/>
            <person name="Jacob D."/>
            <person name="Lemaitre C."/>
            <person name="Manso-Silvan L."/>
            <person name="Nikolski M."/>
            <person name="Nouvel L.-X."/>
            <person name="Poumarat F."/>
            <person name="Tardy F."/>
            <person name="Thebault P."/>
            <person name="Theil S."/>
            <person name="Citti C."/>
            <person name="Thiaucourt F."/>
            <person name="Blanchard A."/>
        </authorList>
    </citation>
    <scope>NUCLEOTIDE SEQUENCE [LARGE SCALE GENOMIC DNA]</scope>
    <source>
        <strain evidence="9 10">NCTC 246</strain>
    </source>
</reference>
<dbReference type="GO" id="GO:0006351">
    <property type="term" value="P:DNA-templated transcription"/>
    <property type="evidence" value="ECO:0007669"/>
    <property type="project" value="InterPro"/>
</dbReference>
<organism evidence="9 10">
    <name type="scientific">Ureaplasma diversum NCTC 246</name>
    <dbReference type="NCBI Taxonomy" id="1188241"/>
    <lineage>
        <taxon>Bacteria</taxon>
        <taxon>Bacillati</taxon>
        <taxon>Mycoplasmatota</taxon>
        <taxon>Mycoplasmoidales</taxon>
        <taxon>Mycoplasmoidaceae</taxon>
        <taxon>Ureaplasma</taxon>
    </lineage>
</organism>
<dbReference type="GO" id="GO:0006355">
    <property type="term" value="P:regulation of DNA-templated transcription"/>
    <property type="evidence" value="ECO:0007669"/>
    <property type="project" value="InterPro"/>
</dbReference>
<evidence type="ECO:0000256" key="5">
    <source>
        <dbReference type="ARBA" id="ARBA00023163"/>
    </source>
</evidence>
<dbReference type="AlphaFoldDB" id="A0A084EZQ7"/>
<evidence type="ECO:0000313" key="9">
    <source>
        <dbReference type="EMBL" id="KEZ23449.1"/>
    </source>
</evidence>
<keyword evidence="5" id="KW-0804">Transcription</keyword>
<evidence type="ECO:0000256" key="2">
    <source>
        <dbReference type="ARBA" id="ARBA00022478"/>
    </source>
</evidence>
<proteinExistence type="inferred from homology"/>
<evidence type="ECO:0000259" key="8">
    <source>
        <dbReference type="PROSITE" id="PS51913"/>
    </source>
</evidence>
<keyword evidence="3" id="KW-0808">Transferase</keyword>
<evidence type="ECO:0000256" key="4">
    <source>
        <dbReference type="ARBA" id="ARBA00022695"/>
    </source>
</evidence>
<evidence type="ECO:0000256" key="6">
    <source>
        <dbReference type="ARBA" id="ARBA00031937"/>
    </source>
</evidence>
<accession>A0A084EZQ7</accession>
<dbReference type="PROSITE" id="PS51913">
    <property type="entry name" value="HTH_HARE"/>
    <property type="match status" value="1"/>
</dbReference>
<keyword evidence="10" id="KW-1185">Reference proteome</keyword>
<comment type="caution">
    <text evidence="9">The sequence shown here is derived from an EMBL/GenBank/DDBJ whole genome shotgun (WGS) entry which is preliminary data.</text>
</comment>
<dbReference type="RefSeq" id="WP_038102471.1">
    <property type="nucleotide sequence ID" value="NZ_JFDP01000040.1"/>
</dbReference>
<keyword evidence="4" id="KW-0548">Nucleotidyltransferase</keyword>
<dbReference type="EMBL" id="JFDP01000040">
    <property type="protein sequence ID" value="KEZ23449.1"/>
    <property type="molecule type" value="Genomic_DNA"/>
</dbReference>
<evidence type="ECO:0000256" key="1">
    <source>
        <dbReference type="ARBA" id="ARBA00009828"/>
    </source>
</evidence>
<feature type="compositionally biased region" description="Acidic residues" evidence="7">
    <location>
        <begin position="148"/>
        <end position="163"/>
    </location>
</feature>
<dbReference type="eggNOG" id="COG3343">
    <property type="taxonomic scope" value="Bacteria"/>
</dbReference>
<keyword evidence="2 9" id="KW-0240">DNA-directed RNA polymerase</keyword>
<dbReference type="NCBIfam" id="TIGR04567">
    <property type="entry name" value="RNAP_delt_lowGC"/>
    <property type="match status" value="1"/>
</dbReference>
<feature type="compositionally biased region" description="Basic and acidic residues" evidence="7">
    <location>
        <begin position="105"/>
        <end position="116"/>
    </location>
</feature>
<dbReference type="GO" id="GO:0016779">
    <property type="term" value="F:nucleotidyltransferase activity"/>
    <property type="evidence" value="ECO:0007669"/>
    <property type="project" value="UniProtKB-KW"/>
</dbReference>
<evidence type="ECO:0000313" key="10">
    <source>
        <dbReference type="Proteomes" id="UP000028537"/>
    </source>
</evidence>
<dbReference type="OrthoDB" id="400111at2"/>
<dbReference type="InterPro" id="IPR029757">
    <property type="entry name" value="RpoE"/>
</dbReference>
<protein>
    <recommendedName>
        <fullName evidence="6">RNAP delta factor</fullName>
    </recommendedName>
</protein>
<dbReference type="InterPro" id="IPR007759">
    <property type="entry name" value="Asxl_HARE-HTH"/>
</dbReference>
<feature type="compositionally biased region" description="Acidic residues" evidence="7">
    <location>
        <begin position="128"/>
        <end position="138"/>
    </location>
</feature>
<evidence type="ECO:0000256" key="7">
    <source>
        <dbReference type="SAM" id="MobiDB-lite"/>
    </source>
</evidence>
<dbReference type="GO" id="GO:0000428">
    <property type="term" value="C:DNA-directed RNA polymerase complex"/>
    <property type="evidence" value="ECO:0007669"/>
    <property type="project" value="UniProtKB-KW"/>
</dbReference>
<feature type="domain" description="HTH HARE-type" evidence="8">
    <location>
        <begin position="4"/>
        <end position="75"/>
    </location>
</feature>
<gene>
    <name evidence="9" type="primary">rpoE</name>
    <name evidence="9" type="ORF">UDIV_2920</name>
</gene>
<dbReference type="InterPro" id="IPR038087">
    <property type="entry name" value="RNAP_delta_N_dom_sf"/>
</dbReference>
<dbReference type="Proteomes" id="UP000028537">
    <property type="component" value="Unassembled WGS sequence"/>
</dbReference>
<feature type="region of interest" description="Disordered" evidence="7">
    <location>
        <begin position="92"/>
        <end position="163"/>
    </location>
</feature>
<sequence>MVNKNIIDIAYDAVSEINKKEKKNFSFEEILHSIESTKLYTMSQIKEQLGEIYTGLSQDKRFILNGEGKWELCENLTIEQITQISNAMYEAGLYKDNDEEEQDEETRKQAQLNKEKEEEESSTTLDEFVYDEDEEDDQFSSNSKANSEFEDELEEEEEEEEEE</sequence>